<keyword evidence="1" id="KW-0472">Membrane</keyword>
<accession>A0A558HH66</accession>
<organism evidence="2 3">
    <name type="scientific">Cobetia crustatorum</name>
    <dbReference type="NCBI Taxonomy" id="553385"/>
    <lineage>
        <taxon>Bacteria</taxon>
        <taxon>Pseudomonadati</taxon>
        <taxon>Pseudomonadota</taxon>
        <taxon>Gammaproteobacteria</taxon>
        <taxon>Oceanospirillales</taxon>
        <taxon>Halomonadaceae</taxon>
        <taxon>Cobetia</taxon>
    </lineage>
</organism>
<name>A0A558HH66_9GAMM</name>
<dbReference type="STRING" id="553385.GCA_000591415_01615"/>
<evidence type="ECO:0000313" key="2">
    <source>
        <dbReference type="EMBL" id="TVU68472.1"/>
    </source>
</evidence>
<evidence type="ECO:0000313" key="3">
    <source>
        <dbReference type="Proteomes" id="UP000319941"/>
    </source>
</evidence>
<feature type="transmembrane region" description="Helical" evidence="1">
    <location>
        <begin position="35"/>
        <end position="58"/>
    </location>
</feature>
<dbReference type="OrthoDB" id="332175at2"/>
<protein>
    <recommendedName>
        <fullName evidence="4">Multidrug transporter</fullName>
    </recommendedName>
</protein>
<proteinExistence type="predicted"/>
<dbReference type="EMBL" id="VNFH01000010">
    <property type="protein sequence ID" value="TVU68472.1"/>
    <property type="molecule type" value="Genomic_DNA"/>
</dbReference>
<reference evidence="2 3" key="1">
    <citation type="submission" date="2019-07" db="EMBL/GenBank/DDBJ databases">
        <title>Diversity of Bacteria from Kongsfjorden, Arctic.</title>
        <authorList>
            <person name="Yu Y."/>
        </authorList>
    </citation>
    <scope>NUCLEOTIDE SEQUENCE [LARGE SCALE GENOMIC DNA]</scope>
    <source>
        <strain evidence="2 3">SM1923</strain>
    </source>
</reference>
<evidence type="ECO:0008006" key="4">
    <source>
        <dbReference type="Google" id="ProtNLM"/>
    </source>
</evidence>
<keyword evidence="1" id="KW-1133">Transmembrane helix</keyword>
<gene>
    <name evidence="2" type="ORF">FQP86_14605</name>
</gene>
<dbReference type="AlphaFoldDB" id="A0A558HH66"/>
<dbReference type="Proteomes" id="UP000319941">
    <property type="component" value="Unassembled WGS sequence"/>
</dbReference>
<sequence>MTLVLATPAYAIELPSEQGDDTPSAGMMVADALIGRPLLLATTVVGAALFVVSAPFAAMGQNIDETARVLVATPAQATFARCLGCKTTRVDWD</sequence>
<keyword evidence="3" id="KW-1185">Reference proteome</keyword>
<comment type="caution">
    <text evidence="2">The sequence shown here is derived from an EMBL/GenBank/DDBJ whole genome shotgun (WGS) entry which is preliminary data.</text>
</comment>
<evidence type="ECO:0000256" key="1">
    <source>
        <dbReference type="SAM" id="Phobius"/>
    </source>
</evidence>
<keyword evidence="1" id="KW-0812">Transmembrane</keyword>